<sequence>MEPRISLITLGVSDLARSTAFYTRWLGIEPATDHDGVAFFATGGTRLSLYGYEALADDVGPGFADQQRSRFPGITLAHNCRERHEVDDVVAAAESAGGTVVKPPAEAFWGGYSGYVADPDGYLWEIAWGAFPIADDGQLTLG</sequence>
<dbReference type="Proteomes" id="UP001521931">
    <property type="component" value="Unassembled WGS sequence"/>
</dbReference>
<dbReference type="InterPro" id="IPR037523">
    <property type="entry name" value="VOC_core"/>
</dbReference>
<evidence type="ECO:0000313" key="3">
    <source>
        <dbReference type="Proteomes" id="UP001521931"/>
    </source>
</evidence>
<dbReference type="EMBL" id="JAKRCV010000065">
    <property type="protein sequence ID" value="MCG7323242.1"/>
    <property type="molecule type" value="Genomic_DNA"/>
</dbReference>
<dbReference type="InterPro" id="IPR004360">
    <property type="entry name" value="Glyas_Fos-R_dOase_dom"/>
</dbReference>
<reference evidence="2 3" key="1">
    <citation type="submission" date="2022-02" db="EMBL/GenBank/DDBJ databases">
        <title>Uncovering new skin microbiome diversity through culturing and metagenomics.</title>
        <authorList>
            <person name="Conlan S."/>
            <person name="Deming C."/>
            <person name="Nisc Comparative Sequencing Program N."/>
            <person name="Segre J.A."/>
        </authorList>
    </citation>
    <scope>NUCLEOTIDE SEQUENCE [LARGE SCALE GENOMIC DNA]</scope>
    <source>
        <strain evidence="2 3">ACRQZ</strain>
    </source>
</reference>
<dbReference type="PANTHER" id="PTHR36503:SF1">
    <property type="entry name" value="BLR2520 PROTEIN"/>
    <property type="match status" value="1"/>
</dbReference>
<protein>
    <submittedName>
        <fullName evidence="2">VOC family protein</fullName>
    </submittedName>
</protein>
<dbReference type="InterPro" id="IPR029068">
    <property type="entry name" value="Glyas_Bleomycin-R_OHBP_Dase"/>
</dbReference>
<dbReference type="RefSeq" id="WP_239265890.1">
    <property type="nucleotide sequence ID" value="NZ_JAKRCV010000065.1"/>
</dbReference>
<name>A0ABS9Q5U4_9MICO</name>
<dbReference type="CDD" id="cd07251">
    <property type="entry name" value="VOC_like"/>
    <property type="match status" value="1"/>
</dbReference>
<feature type="domain" description="VOC" evidence="1">
    <location>
        <begin position="4"/>
        <end position="129"/>
    </location>
</feature>
<evidence type="ECO:0000313" key="2">
    <source>
        <dbReference type="EMBL" id="MCG7323242.1"/>
    </source>
</evidence>
<accession>A0ABS9Q5U4</accession>
<dbReference type="SUPFAM" id="SSF54593">
    <property type="entry name" value="Glyoxalase/Bleomycin resistance protein/Dihydroxybiphenyl dioxygenase"/>
    <property type="match status" value="1"/>
</dbReference>
<organism evidence="2 3">
    <name type="scientific">Arsenicicoccus bolidensis</name>
    <dbReference type="NCBI Taxonomy" id="229480"/>
    <lineage>
        <taxon>Bacteria</taxon>
        <taxon>Bacillati</taxon>
        <taxon>Actinomycetota</taxon>
        <taxon>Actinomycetes</taxon>
        <taxon>Micrococcales</taxon>
        <taxon>Intrasporangiaceae</taxon>
        <taxon>Arsenicicoccus</taxon>
    </lineage>
</organism>
<comment type="caution">
    <text evidence="2">The sequence shown here is derived from an EMBL/GenBank/DDBJ whole genome shotgun (WGS) entry which is preliminary data.</text>
</comment>
<dbReference type="Pfam" id="PF00903">
    <property type="entry name" value="Glyoxalase"/>
    <property type="match status" value="1"/>
</dbReference>
<dbReference type="PANTHER" id="PTHR36503">
    <property type="entry name" value="BLR2520 PROTEIN"/>
    <property type="match status" value="1"/>
</dbReference>
<gene>
    <name evidence="2" type="ORF">MHL29_15270</name>
</gene>
<evidence type="ECO:0000259" key="1">
    <source>
        <dbReference type="PROSITE" id="PS51819"/>
    </source>
</evidence>
<proteinExistence type="predicted"/>
<dbReference type="Gene3D" id="3.10.180.10">
    <property type="entry name" value="2,3-Dihydroxybiphenyl 1,2-Dioxygenase, domain 1"/>
    <property type="match status" value="1"/>
</dbReference>
<dbReference type="PROSITE" id="PS51819">
    <property type="entry name" value="VOC"/>
    <property type="match status" value="1"/>
</dbReference>
<keyword evidence="3" id="KW-1185">Reference proteome</keyword>